<accession>A0A2K3DGW7</accession>
<feature type="compositionally biased region" description="Gly residues" evidence="1">
    <location>
        <begin position="135"/>
        <end position="155"/>
    </location>
</feature>
<feature type="compositionally biased region" description="Low complexity" evidence="1">
    <location>
        <begin position="1534"/>
        <end position="1543"/>
    </location>
</feature>
<dbReference type="KEGG" id="cre:CHLRE_08g366300v5"/>
<feature type="compositionally biased region" description="Gly residues" evidence="1">
    <location>
        <begin position="1178"/>
        <end position="1190"/>
    </location>
</feature>
<dbReference type="EMBL" id="CM008969">
    <property type="protein sequence ID" value="PNW79778.1"/>
    <property type="molecule type" value="Genomic_DNA"/>
</dbReference>
<feature type="compositionally biased region" description="Low complexity" evidence="1">
    <location>
        <begin position="1344"/>
        <end position="1370"/>
    </location>
</feature>
<feature type="region of interest" description="Disordered" evidence="1">
    <location>
        <begin position="746"/>
        <end position="768"/>
    </location>
</feature>
<feature type="compositionally biased region" description="Polar residues" evidence="1">
    <location>
        <begin position="1720"/>
        <end position="1731"/>
    </location>
</feature>
<feature type="region of interest" description="Disordered" evidence="1">
    <location>
        <begin position="1002"/>
        <end position="1025"/>
    </location>
</feature>
<feature type="region of interest" description="Disordered" evidence="1">
    <location>
        <begin position="1274"/>
        <end position="1444"/>
    </location>
</feature>
<dbReference type="RefSeq" id="XP_042921936.1">
    <property type="nucleotide sequence ID" value="XM_043064935.1"/>
</dbReference>
<feature type="compositionally biased region" description="Low complexity" evidence="1">
    <location>
        <begin position="1417"/>
        <end position="1444"/>
    </location>
</feature>
<name>A0A2K3DGW7_CHLRE</name>
<feature type="compositionally biased region" description="Low complexity" evidence="1">
    <location>
        <begin position="1378"/>
        <end position="1393"/>
    </location>
</feature>
<feature type="compositionally biased region" description="Basic residues" evidence="1">
    <location>
        <begin position="12"/>
        <end position="21"/>
    </location>
</feature>
<feature type="compositionally biased region" description="Low complexity" evidence="1">
    <location>
        <begin position="1202"/>
        <end position="1223"/>
    </location>
</feature>
<evidence type="ECO:0000313" key="3">
    <source>
        <dbReference type="Proteomes" id="UP000006906"/>
    </source>
</evidence>
<feature type="compositionally biased region" description="Low complexity" evidence="1">
    <location>
        <begin position="1306"/>
        <end position="1317"/>
    </location>
</feature>
<feature type="compositionally biased region" description="Acidic residues" evidence="1">
    <location>
        <begin position="221"/>
        <end position="231"/>
    </location>
</feature>
<feature type="region of interest" description="Disordered" evidence="1">
    <location>
        <begin position="204"/>
        <end position="235"/>
    </location>
</feature>
<feature type="region of interest" description="Disordered" evidence="1">
    <location>
        <begin position="1175"/>
        <end position="1248"/>
    </location>
</feature>
<feature type="region of interest" description="Disordered" evidence="1">
    <location>
        <begin position="1494"/>
        <end position="1731"/>
    </location>
</feature>
<gene>
    <name evidence="2" type="ORF">CHLRE_08g366300v5</name>
</gene>
<dbReference type="Proteomes" id="UP000006906">
    <property type="component" value="Chromosome 8"/>
</dbReference>
<feature type="compositionally biased region" description="Low complexity" evidence="1">
    <location>
        <begin position="1005"/>
        <end position="1025"/>
    </location>
</feature>
<feature type="compositionally biased region" description="Basic and acidic residues" evidence="1">
    <location>
        <begin position="643"/>
        <end position="652"/>
    </location>
</feature>
<evidence type="ECO:0000313" key="2">
    <source>
        <dbReference type="EMBL" id="PNW79778.1"/>
    </source>
</evidence>
<dbReference type="InParanoid" id="A0A2K3DGW7"/>
<feature type="region of interest" description="Disordered" evidence="1">
    <location>
        <begin position="65"/>
        <end position="84"/>
    </location>
</feature>
<dbReference type="OrthoDB" id="10693012at2759"/>
<feature type="region of interest" description="Disordered" evidence="1">
    <location>
        <begin position="836"/>
        <end position="856"/>
    </location>
</feature>
<feature type="compositionally biased region" description="Pro residues" evidence="1">
    <location>
        <begin position="1544"/>
        <end position="1553"/>
    </location>
</feature>
<feature type="region of interest" description="Disordered" evidence="1">
    <location>
        <begin position="612"/>
        <end position="693"/>
    </location>
</feature>
<proteinExistence type="predicted"/>
<protein>
    <submittedName>
        <fullName evidence="2">Uncharacterized protein</fullName>
    </submittedName>
</protein>
<reference evidence="2 3" key="1">
    <citation type="journal article" date="2007" name="Science">
        <title>The Chlamydomonas genome reveals the evolution of key animal and plant functions.</title>
        <authorList>
            <person name="Merchant S.S."/>
            <person name="Prochnik S.E."/>
            <person name="Vallon O."/>
            <person name="Harris E.H."/>
            <person name="Karpowicz S.J."/>
            <person name="Witman G.B."/>
            <person name="Terry A."/>
            <person name="Salamov A."/>
            <person name="Fritz-Laylin L.K."/>
            <person name="Marechal-Drouard L."/>
            <person name="Marshall W.F."/>
            <person name="Qu L.H."/>
            <person name="Nelson D.R."/>
            <person name="Sanderfoot A.A."/>
            <person name="Spalding M.H."/>
            <person name="Kapitonov V.V."/>
            <person name="Ren Q."/>
            <person name="Ferris P."/>
            <person name="Lindquist E."/>
            <person name="Shapiro H."/>
            <person name="Lucas S.M."/>
            <person name="Grimwood J."/>
            <person name="Schmutz J."/>
            <person name="Cardol P."/>
            <person name="Cerutti H."/>
            <person name="Chanfreau G."/>
            <person name="Chen C.L."/>
            <person name="Cognat V."/>
            <person name="Croft M.T."/>
            <person name="Dent R."/>
            <person name="Dutcher S."/>
            <person name="Fernandez E."/>
            <person name="Fukuzawa H."/>
            <person name="Gonzalez-Ballester D."/>
            <person name="Gonzalez-Halphen D."/>
            <person name="Hallmann A."/>
            <person name="Hanikenne M."/>
            <person name="Hippler M."/>
            <person name="Inwood W."/>
            <person name="Jabbari K."/>
            <person name="Kalanon M."/>
            <person name="Kuras R."/>
            <person name="Lefebvre P.A."/>
            <person name="Lemaire S.D."/>
            <person name="Lobanov A.V."/>
            <person name="Lohr M."/>
            <person name="Manuell A."/>
            <person name="Meier I."/>
            <person name="Mets L."/>
            <person name="Mittag M."/>
            <person name="Mittelmeier T."/>
            <person name="Moroney J.V."/>
            <person name="Moseley J."/>
            <person name="Napoli C."/>
            <person name="Nedelcu A.M."/>
            <person name="Niyogi K."/>
            <person name="Novoselov S.V."/>
            <person name="Paulsen I.T."/>
            <person name="Pazour G."/>
            <person name="Purton S."/>
            <person name="Ral J.P."/>
            <person name="Riano-Pachon D.M."/>
            <person name="Riekhof W."/>
            <person name="Rymarquis L."/>
            <person name="Schroda M."/>
            <person name="Stern D."/>
            <person name="Umen J."/>
            <person name="Willows R."/>
            <person name="Wilson N."/>
            <person name="Zimmer S.L."/>
            <person name="Allmer J."/>
            <person name="Balk J."/>
            <person name="Bisova K."/>
            <person name="Chen C.J."/>
            <person name="Elias M."/>
            <person name="Gendler K."/>
            <person name="Hauser C."/>
            <person name="Lamb M.R."/>
            <person name="Ledford H."/>
            <person name="Long J.C."/>
            <person name="Minagawa J."/>
            <person name="Page M.D."/>
            <person name="Pan J."/>
            <person name="Pootakham W."/>
            <person name="Roje S."/>
            <person name="Rose A."/>
            <person name="Stahlberg E."/>
            <person name="Terauchi A.M."/>
            <person name="Yang P."/>
            <person name="Ball S."/>
            <person name="Bowler C."/>
            <person name="Dieckmann C.L."/>
            <person name="Gladyshev V.N."/>
            <person name="Green P."/>
            <person name="Jorgensen R."/>
            <person name="Mayfield S."/>
            <person name="Mueller-Roeber B."/>
            <person name="Rajamani S."/>
            <person name="Sayre R.T."/>
            <person name="Brokstein P."/>
            <person name="Dubchak I."/>
            <person name="Goodstein D."/>
            <person name="Hornick L."/>
            <person name="Huang Y.W."/>
            <person name="Jhaveri J."/>
            <person name="Luo Y."/>
            <person name="Martinez D."/>
            <person name="Ngau W.C."/>
            <person name="Otillar B."/>
            <person name="Poliakov A."/>
            <person name="Porter A."/>
            <person name="Szajkowski L."/>
            <person name="Werner G."/>
            <person name="Zhou K."/>
            <person name="Grigoriev I.V."/>
            <person name="Rokhsar D.S."/>
            <person name="Grossman A.R."/>
        </authorList>
    </citation>
    <scope>NUCLEOTIDE SEQUENCE [LARGE SCALE GENOMIC DNA]</scope>
    <source>
        <strain evidence="3">CC-503</strain>
    </source>
</reference>
<organism evidence="2 3">
    <name type="scientific">Chlamydomonas reinhardtii</name>
    <name type="common">Chlamydomonas smithii</name>
    <dbReference type="NCBI Taxonomy" id="3055"/>
    <lineage>
        <taxon>Eukaryota</taxon>
        <taxon>Viridiplantae</taxon>
        <taxon>Chlorophyta</taxon>
        <taxon>core chlorophytes</taxon>
        <taxon>Chlorophyceae</taxon>
        <taxon>CS clade</taxon>
        <taxon>Chlamydomonadales</taxon>
        <taxon>Chlamydomonadaceae</taxon>
        <taxon>Chlamydomonas</taxon>
    </lineage>
</organism>
<feature type="region of interest" description="Disordered" evidence="1">
    <location>
        <begin position="135"/>
        <end position="157"/>
    </location>
</feature>
<dbReference type="GeneID" id="5721665"/>
<feature type="compositionally biased region" description="Low complexity" evidence="1">
    <location>
        <begin position="1500"/>
        <end position="1520"/>
    </location>
</feature>
<keyword evidence="3" id="KW-1185">Reference proteome</keyword>
<dbReference type="OMA" id="HYDSARH"/>
<feature type="compositionally biased region" description="Gly residues" evidence="1">
    <location>
        <begin position="1701"/>
        <end position="1712"/>
    </location>
</feature>
<sequence>MQVLQDDDANRTGRRNARRLHGSTQGPDEVLRQARAAHSSRMASLARTNQVLDAHLRAHARRASAGRLQFEDAPAANRGSGGGGAPLMMSSVLVDLGGDMLTLGLMDARVDVMLDQEGLCMPRGVINYGGGSHGGGSSGGGAGGSSGGRASGGRASGCTASAATAADAEAKRQQRQGAARLVDDDEDMAAAAFAAAGAAAARRFVDSDGDEEGQGASSYESMEDGGDDGDDAGGSLSGAVAACPVSIGSEVPAIALPGAAAISPATTPGGAPRTCRNRRMSSGGADGIIALLQHHTARATAAAGGGAVAGFSGNPALTAAATARNATNTTAGVHVSAGSDAPWGAAAAAQAASTAAAAAATMAGDNSSPVSPRLRRRSALVALDLAAAGLAADPWSEAAAAALPGSAVHTLMLNQHYGGGQLPASQSPQQHPLVSPRRLRLPRASAPSAAGVAAGAAAAGGIASLPPSPRRAAGVSGCCGEGTAAAVAAADGAAGGARLCFGHAEVPTAPTSPPPVAVAHAWELQPQAGMATPSSPLRAATLDASVERAPPPLPPASPPAVFSAVSPSPPCSPCAGAGAMSASGGSCTSAASPLLVAPVARSGILSLSATHASRGPAASTSSADGAASAAMLPRHQQHQNPHQQREAPKQRQQELQQGATGWIGDAESAIGQRQRPPSGHRTNGSPTAVGTCEEQPVGEEPLAVMDVDVAAAELHSSAAAAVPLLPPPSPQPQLPQTHRAIARRETAPGAAAHPGASPSPSPPLRYGSGTALPGGAAASAAAVAAAAAAAAADNESVPAPGSPTAVLAPSSPNVRRRLAAAGSLTLQMPPPGLQGLQSTLQPLQPPQQLPRGHGASQGYVAPAAAAAAAGVLAQASPLAVVARASDGGAASNLPQRQQKLSLTCAQGGGSAVGGDVWALAEAATSPRVSAPVSPGPTAAATAATRIVTSGGAALAAPPAAPLSPAGHGIYVPPTSAGASATTGLPPRERQEFPVMAESYPLPPAARAKSSTSQGSSAAAATGAAWRPPALPAAATAARNRLAVAAPHGAYAHQYGRDGPASAPVIRAGAATASGGNAGVADGNGGSSASPVLLLSRRPELFRKGWSSSLNGSSSIARRGGILAAAAAGSSSSFTDGTTPIRKRMTAAATALEVDPIATATSTAAAAAASMTTAAGATVGEGGDGGDGGTAGMSVMRSGPAFSWGARRSSSSSGGGRTSLPPGSTATGAALQPSSCHPAHRPPSESRDGLLLRPARSATEAVPAPVPALMQPAAALPRSSAPHPPPLAPSEAREESEDQPAASSRLQQPEQHQHNQQPTGHRPLLLLHSSGTGALAPTSPRGLLSATTSITASTVAGPHSPRQQQSQLLPSTRAHPLLSSSSTSQPQSAQPAQQADRHTPRRQASSTHGGDRDSGPLAAEGSSFAASTAAAAAAAAAAPGARPSAAPVAPAAAWDKAVARAHTSVTPFDTEGREAAAVAAPSMARRFAALSDPQGLWGAEPAAPQHSSHPAPQHSSHLAPPRKCGAVLAVANTTQPQPSLQPQQPQQPLPPLPSLLPLQRPQEEAAPTPVPESLLPDKPGGQWTTTPQARADHRSSSSSSQRSRSARDEQPFELVTQPPLAVATGSSRTDGQEARSDAALETAVANEGPGGTARHVRPRRDGSDNDMVAPDAQHGTRAGASTGIAAEASATANNNGDCSSGSSGGGDGSGGGNSRAHIADSGSSGPAVGSTSVLARMKRALSTLRTYSTVY</sequence>
<evidence type="ECO:0000256" key="1">
    <source>
        <dbReference type="SAM" id="MobiDB-lite"/>
    </source>
</evidence>
<dbReference type="Gramene" id="PNW79778">
    <property type="protein sequence ID" value="PNW79778"/>
    <property type="gene ID" value="CHLRE_08g366300v5"/>
</dbReference>
<feature type="compositionally biased region" description="Low complexity" evidence="1">
    <location>
        <begin position="747"/>
        <end position="756"/>
    </location>
</feature>
<feature type="compositionally biased region" description="Low complexity" evidence="1">
    <location>
        <begin position="617"/>
        <end position="642"/>
    </location>
</feature>
<dbReference type="PaxDb" id="3055-EDP01078"/>
<feature type="region of interest" description="Disordered" evidence="1">
    <location>
        <begin position="1"/>
        <end position="27"/>
    </location>
</feature>
<dbReference type="ExpressionAtlas" id="A0A2K3DGW7">
    <property type="expression patterns" value="baseline"/>
</dbReference>